<dbReference type="InterPro" id="IPR045002">
    <property type="entry name" value="Ech1-like"/>
</dbReference>
<comment type="caution">
    <text evidence="2">The sequence shown here is derived from an EMBL/GenBank/DDBJ whole genome shotgun (WGS) entry which is preliminary data.</text>
</comment>
<dbReference type="CDD" id="cd06558">
    <property type="entry name" value="crotonase-like"/>
    <property type="match status" value="1"/>
</dbReference>
<dbReference type="Pfam" id="PF00378">
    <property type="entry name" value="ECH_1"/>
    <property type="match status" value="1"/>
</dbReference>
<dbReference type="SUPFAM" id="SSF52096">
    <property type="entry name" value="ClpP/crotonase"/>
    <property type="match status" value="1"/>
</dbReference>
<reference evidence="2 3" key="1">
    <citation type="submission" date="2014-08" db="EMBL/GenBank/DDBJ databases">
        <title>Genomic and Phenotypic Diversity of Colwellia psychrerythraea strains from Disparate Marine Basins.</title>
        <authorList>
            <person name="Techtmann S.M."/>
            <person name="Stelling S.C."/>
            <person name="Utturkar S.M."/>
            <person name="Alshibli N."/>
            <person name="Harris A."/>
            <person name="Brown S.D."/>
            <person name="Hazen T.C."/>
        </authorList>
    </citation>
    <scope>NUCLEOTIDE SEQUENCE [LARGE SCALE GENOMIC DNA]</scope>
    <source>
        <strain evidence="2 3">ND2E</strain>
    </source>
</reference>
<dbReference type="RefSeq" id="WP_052056738.1">
    <property type="nucleotide sequence ID" value="NZ_JQED01000042.1"/>
</dbReference>
<dbReference type="NCBIfam" id="NF005699">
    <property type="entry name" value="PRK07509.1"/>
    <property type="match status" value="1"/>
</dbReference>
<dbReference type="InterPro" id="IPR029045">
    <property type="entry name" value="ClpP/crotonase-like_dom_sf"/>
</dbReference>
<sequence>MSTDAEQRVNLEITNGVAHVQLDRSDKCNALDLLMFHAIRKTIDQLKKDRSIRAVIVTGNGEDFCSGLDIKAVMSSTKGPLELLFKLLPWRANLAQYVSTGWRDIPAPVIMVIKGRCWGGGLQIALGGDFRISTPDASISIMESRWGLIPDMGGTLALKELLKLDKAKELAMTGEVVEGSQALQYGLVTHVDEDPYQRAVKLADMISQQSPDSVAATKKLYNKSWWSKLGLALLRESYYQIKILIGKNRAIKTYNQINQDKKAKEFINRKTW</sequence>
<dbReference type="PANTHER" id="PTHR43149:SF1">
    <property type="entry name" value="DELTA(3,5)-DELTA(2,4)-DIENOYL-COA ISOMERASE, MITOCHONDRIAL"/>
    <property type="match status" value="1"/>
</dbReference>
<comment type="similarity">
    <text evidence="1">Belongs to the enoyl-CoA hydratase/isomerase family.</text>
</comment>
<dbReference type="Proteomes" id="UP000029843">
    <property type="component" value="Unassembled WGS sequence"/>
</dbReference>
<dbReference type="AlphaFoldDB" id="A0A099KET4"/>
<name>A0A099KET4_COLPS</name>
<evidence type="ECO:0000313" key="2">
    <source>
        <dbReference type="EMBL" id="KGJ88805.1"/>
    </source>
</evidence>
<accession>A0A099KET4</accession>
<protein>
    <submittedName>
        <fullName evidence="2">Enoyl-CoA hydratase/isomerase</fullName>
    </submittedName>
</protein>
<gene>
    <name evidence="2" type="ORF">ND2E_0098</name>
</gene>
<proteinExistence type="inferred from homology"/>
<dbReference type="PATRIC" id="fig|28229.4.peg.3035"/>
<dbReference type="OrthoDB" id="4608673at2"/>
<evidence type="ECO:0000313" key="3">
    <source>
        <dbReference type="Proteomes" id="UP000029843"/>
    </source>
</evidence>
<dbReference type="InterPro" id="IPR001753">
    <property type="entry name" value="Enoyl-CoA_hydra/iso"/>
</dbReference>
<keyword evidence="2" id="KW-0413">Isomerase</keyword>
<dbReference type="PANTHER" id="PTHR43149">
    <property type="entry name" value="ENOYL-COA HYDRATASE"/>
    <property type="match status" value="1"/>
</dbReference>
<evidence type="ECO:0000256" key="1">
    <source>
        <dbReference type="ARBA" id="ARBA00005254"/>
    </source>
</evidence>
<dbReference type="Gene3D" id="3.90.226.10">
    <property type="entry name" value="2-enoyl-CoA Hydratase, Chain A, domain 1"/>
    <property type="match status" value="1"/>
</dbReference>
<dbReference type="GO" id="GO:0016853">
    <property type="term" value="F:isomerase activity"/>
    <property type="evidence" value="ECO:0007669"/>
    <property type="project" value="UniProtKB-KW"/>
</dbReference>
<dbReference type="EMBL" id="JQED01000042">
    <property type="protein sequence ID" value="KGJ88805.1"/>
    <property type="molecule type" value="Genomic_DNA"/>
</dbReference>
<organism evidence="2 3">
    <name type="scientific">Colwellia psychrerythraea</name>
    <name type="common">Vibrio psychroerythus</name>
    <dbReference type="NCBI Taxonomy" id="28229"/>
    <lineage>
        <taxon>Bacteria</taxon>
        <taxon>Pseudomonadati</taxon>
        <taxon>Pseudomonadota</taxon>
        <taxon>Gammaproteobacteria</taxon>
        <taxon>Alteromonadales</taxon>
        <taxon>Colwelliaceae</taxon>
        <taxon>Colwellia</taxon>
    </lineage>
</organism>